<feature type="transmembrane region" description="Helical" evidence="3">
    <location>
        <begin position="375"/>
        <end position="400"/>
    </location>
</feature>
<sequence>MVQKNTQDPSGDYHDGAAEKNREVEVAGYEQEQGKTNEPYEDADARVRYAKRDPAKRDAPVLIGWRIALFLFTSTIVQNLSSNTYSLFQTGYNNWTTEQQSGYLSTSASMLLLGPVFGFFMDMFRVRGERYRVSIIAGCVVNIIISFVTYAKYPAVGDNFYSGVIMYWLQQVSVMFIYIPMNVVVIRYANRCFYNSLSYEYDRLNEQLGHKGTEKTADERQQIRNVESTARVGNIMAQTMLCRSMGSFVYSIFHIHTTGTTSVKTPITLRWWVCMGAIGSCVLILQILFLMKRKYFADYNANDSKKSLCAQFVRDVIKVKRASLGRTHKPIGSNYLFIILFIFFFYSIPDGMTNCRYSFHMTKADSTKKHWMRAYTILASLGTVLGPFCYALWMTLAYMFENRRHRRRLQGMLNTVQRLKRNNEDDENSASDDDIDHEDGLRLVDKPYFYSPWQAGTTVITFAGCASWAFGIFFHLIGVMGRYNPNFNYNVFILFDVVVTNACYYFTIVSSIALVVIHCPFNYEASAFTLYSAAFAGTGSVTYPLTSSLASSLGVGSIGWYSSVGKGYWKLLLISIFFRFIPMLFVPGLPKCRADVRMNVENMEGWVVNEENQSRPAIVCTRDVILEEREKPREV</sequence>
<feature type="transmembrane region" description="Helical" evidence="3">
    <location>
        <begin position="528"/>
        <end position="547"/>
    </location>
</feature>
<evidence type="ECO:0000313" key="4">
    <source>
        <dbReference type="EMBL" id="EPY22963.1"/>
    </source>
</evidence>
<gene>
    <name evidence="4" type="ORF">STCU_07996</name>
</gene>
<dbReference type="InterPro" id="IPR036259">
    <property type="entry name" value="MFS_trans_sf"/>
</dbReference>
<protein>
    <submittedName>
        <fullName evidence="4">Uncharacterized protein</fullName>
    </submittedName>
</protein>
<dbReference type="OrthoDB" id="258318at2759"/>
<keyword evidence="3" id="KW-0812">Transmembrane</keyword>
<keyword evidence="5" id="KW-1185">Reference proteome</keyword>
<feature type="transmembrane region" description="Helical" evidence="3">
    <location>
        <begin position="455"/>
        <end position="477"/>
    </location>
</feature>
<feature type="transmembrane region" description="Helical" evidence="3">
    <location>
        <begin position="567"/>
        <end position="589"/>
    </location>
</feature>
<evidence type="ECO:0000313" key="5">
    <source>
        <dbReference type="Proteomes" id="UP000015354"/>
    </source>
</evidence>
<keyword evidence="3" id="KW-1133">Transmembrane helix</keyword>
<feature type="transmembrane region" description="Helical" evidence="3">
    <location>
        <begin position="61"/>
        <end position="81"/>
    </location>
</feature>
<proteinExistence type="predicted"/>
<accession>S9U200</accession>
<feature type="transmembrane region" description="Helical" evidence="3">
    <location>
        <begin position="331"/>
        <end position="348"/>
    </location>
</feature>
<comment type="caution">
    <text evidence="4">The sequence shown here is derived from an EMBL/GenBank/DDBJ whole genome shotgun (WGS) entry which is preliminary data.</text>
</comment>
<feature type="transmembrane region" description="Helical" evidence="3">
    <location>
        <begin position="489"/>
        <end position="516"/>
    </location>
</feature>
<evidence type="ECO:0000256" key="1">
    <source>
        <dbReference type="SAM" id="Coils"/>
    </source>
</evidence>
<feature type="transmembrane region" description="Helical" evidence="3">
    <location>
        <begin position="133"/>
        <end position="153"/>
    </location>
</feature>
<feature type="compositionally biased region" description="Basic and acidic residues" evidence="2">
    <location>
        <begin position="11"/>
        <end position="25"/>
    </location>
</feature>
<reference evidence="4 5" key="1">
    <citation type="journal article" date="2013" name="PLoS ONE">
        <title>Predicting the Proteins of Angomonas deanei, Strigomonas culicis and Their Respective Endosymbionts Reveals New Aspects of the Trypanosomatidae Family.</title>
        <authorList>
            <person name="Motta M.C."/>
            <person name="Martins A.C."/>
            <person name="de Souza S.S."/>
            <person name="Catta-Preta C.M."/>
            <person name="Silva R."/>
            <person name="Klein C.C."/>
            <person name="de Almeida L.G."/>
            <person name="de Lima Cunha O."/>
            <person name="Ciapina L.P."/>
            <person name="Brocchi M."/>
            <person name="Colabardini A.C."/>
            <person name="de Araujo Lima B."/>
            <person name="Machado C.R."/>
            <person name="de Almeida Soares C.M."/>
            <person name="Probst C.M."/>
            <person name="de Menezes C.B."/>
            <person name="Thompson C.E."/>
            <person name="Bartholomeu D.C."/>
            <person name="Gradia D.F."/>
            <person name="Pavoni D.P."/>
            <person name="Grisard E.C."/>
            <person name="Fantinatti-Garboggini F."/>
            <person name="Marchini F.K."/>
            <person name="Rodrigues-Luiz G.F."/>
            <person name="Wagner G."/>
            <person name="Goldman G.H."/>
            <person name="Fietto J.L."/>
            <person name="Elias M.C."/>
            <person name="Goldman M.H."/>
            <person name="Sagot M.F."/>
            <person name="Pereira M."/>
            <person name="Stoco P.H."/>
            <person name="de Mendonca-Neto R.P."/>
            <person name="Teixeira S.M."/>
            <person name="Maciel T.E."/>
            <person name="de Oliveira Mendes T.A."/>
            <person name="Urmenyi T.P."/>
            <person name="de Souza W."/>
            <person name="Schenkman S."/>
            <person name="de Vasconcelos A.T."/>
        </authorList>
    </citation>
    <scope>NUCLEOTIDE SEQUENCE [LARGE SCALE GENOMIC DNA]</scope>
</reference>
<evidence type="ECO:0000256" key="3">
    <source>
        <dbReference type="SAM" id="Phobius"/>
    </source>
</evidence>
<dbReference type="SUPFAM" id="SSF103473">
    <property type="entry name" value="MFS general substrate transporter"/>
    <property type="match status" value="1"/>
</dbReference>
<feature type="transmembrane region" description="Helical" evidence="3">
    <location>
        <begin position="269"/>
        <end position="290"/>
    </location>
</feature>
<keyword evidence="1" id="KW-0175">Coiled coil</keyword>
<organism evidence="4 5">
    <name type="scientific">Strigomonas culicis</name>
    <dbReference type="NCBI Taxonomy" id="28005"/>
    <lineage>
        <taxon>Eukaryota</taxon>
        <taxon>Discoba</taxon>
        <taxon>Euglenozoa</taxon>
        <taxon>Kinetoplastea</taxon>
        <taxon>Metakinetoplastina</taxon>
        <taxon>Trypanosomatida</taxon>
        <taxon>Trypanosomatidae</taxon>
        <taxon>Strigomonadinae</taxon>
        <taxon>Strigomonas</taxon>
    </lineage>
</organism>
<dbReference type="Proteomes" id="UP000015354">
    <property type="component" value="Unassembled WGS sequence"/>
</dbReference>
<feature type="region of interest" description="Disordered" evidence="2">
    <location>
        <begin position="1"/>
        <end position="42"/>
    </location>
</feature>
<name>S9U200_9TRYP</name>
<feature type="transmembrane region" description="Helical" evidence="3">
    <location>
        <begin position="101"/>
        <end position="121"/>
    </location>
</feature>
<keyword evidence="3" id="KW-0472">Membrane</keyword>
<dbReference type="AlphaFoldDB" id="S9U200"/>
<feature type="coiled-coil region" evidence="1">
    <location>
        <begin position="402"/>
        <end position="429"/>
    </location>
</feature>
<evidence type="ECO:0000256" key="2">
    <source>
        <dbReference type="SAM" id="MobiDB-lite"/>
    </source>
</evidence>
<feature type="transmembrane region" description="Helical" evidence="3">
    <location>
        <begin position="240"/>
        <end position="257"/>
    </location>
</feature>
<dbReference type="EMBL" id="ATMH01007996">
    <property type="protein sequence ID" value="EPY22963.1"/>
    <property type="molecule type" value="Genomic_DNA"/>
</dbReference>
<feature type="transmembrane region" description="Helical" evidence="3">
    <location>
        <begin position="165"/>
        <end position="189"/>
    </location>
</feature>